<dbReference type="InterPro" id="IPR006311">
    <property type="entry name" value="TAT_signal"/>
</dbReference>
<name>A0A1H6YTD9_9MICO</name>
<dbReference type="AlphaFoldDB" id="A0A1H6YTD9"/>
<keyword evidence="1" id="KW-0732">Signal</keyword>
<accession>A0A1H6YTD9</accession>
<organism evidence="2 3">
    <name type="scientific">Demequina mangrovi</name>
    <dbReference type="NCBI Taxonomy" id="1043493"/>
    <lineage>
        <taxon>Bacteria</taxon>
        <taxon>Bacillati</taxon>
        <taxon>Actinomycetota</taxon>
        <taxon>Actinomycetes</taxon>
        <taxon>Micrococcales</taxon>
        <taxon>Demequinaceae</taxon>
        <taxon>Demequina</taxon>
    </lineage>
</organism>
<evidence type="ECO:0000313" key="3">
    <source>
        <dbReference type="Proteomes" id="UP000183315"/>
    </source>
</evidence>
<evidence type="ECO:0000313" key="2">
    <source>
        <dbReference type="EMBL" id="SEJ39985.1"/>
    </source>
</evidence>
<dbReference type="EMBL" id="FNZI01000003">
    <property type="protein sequence ID" value="SEJ39985.1"/>
    <property type="molecule type" value="Genomic_DNA"/>
</dbReference>
<proteinExistence type="predicted"/>
<feature type="chain" id="PRO_5010332873" evidence="1">
    <location>
        <begin position="39"/>
        <end position="176"/>
    </location>
</feature>
<dbReference type="STRING" id="1043493.SAMN05421637_1716"/>
<keyword evidence="3" id="KW-1185">Reference proteome</keyword>
<evidence type="ECO:0000256" key="1">
    <source>
        <dbReference type="SAM" id="SignalP"/>
    </source>
</evidence>
<dbReference type="PROSITE" id="PS51318">
    <property type="entry name" value="TAT"/>
    <property type="match status" value="1"/>
</dbReference>
<dbReference type="RefSeq" id="WP_042213601.1">
    <property type="nucleotide sequence ID" value="NZ_BBLU01000004.1"/>
</dbReference>
<feature type="signal peptide" evidence="1">
    <location>
        <begin position="1"/>
        <end position="38"/>
    </location>
</feature>
<gene>
    <name evidence="2" type="ORF">SAMN05421637_1716</name>
</gene>
<sequence>MAETNEPRFTVSRRRVVVGAAWAAPAVLIATGSPPAAASTHTPPDWQLEGSGETYNTDTIYGYIHLTNTEPTDGTGQTVNGPVTILVEFPGGALAPAPPGASFDQPVDGWSVSQSSETVTFTYDYDIAPGEGSGTVNYEIPLTAADLTGTITMTATAYDDDGNPVYAYYTFNLEDI</sequence>
<dbReference type="Proteomes" id="UP000183315">
    <property type="component" value="Unassembled WGS sequence"/>
</dbReference>
<protein>
    <submittedName>
        <fullName evidence="2">Uncharacterized protein</fullName>
    </submittedName>
</protein>
<reference evidence="3" key="1">
    <citation type="submission" date="2016-10" db="EMBL/GenBank/DDBJ databases">
        <authorList>
            <person name="Varghese N."/>
        </authorList>
    </citation>
    <scope>NUCLEOTIDE SEQUENCE [LARGE SCALE GENOMIC DNA]</scope>
    <source>
        <strain evidence="3">DSM 24868</strain>
    </source>
</reference>